<reference evidence="2" key="1">
    <citation type="submission" date="2023-12" db="EMBL/GenBank/DDBJ databases">
        <title>Genome assembly of Anisodus tanguticus.</title>
        <authorList>
            <person name="Wang Y.-J."/>
        </authorList>
    </citation>
    <scope>NUCLEOTIDE SEQUENCE</scope>
    <source>
        <strain evidence="2">KB-2021</strain>
        <tissue evidence="2">Leaf</tissue>
    </source>
</reference>
<accession>A0AAE1UQW2</accession>
<feature type="region of interest" description="Disordered" evidence="1">
    <location>
        <begin position="114"/>
        <end position="181"/>
    </location>
</feature>
<name>A0AAE1UQW2_9SOLA</name>
<dbReference type="EMBL" id="JAVYJV010000022">
    <property type="protein sequence ID" value="KAK4341198.1"/>
    <property type="molecule type" value="Genomic_DNA"/>
</dbReference>
<proteinExistence type="predicted"/>
<evidence type="ECO:0000313" key="3">
    <source>
        <dbReference type="Proteomes" id="UP001291623"/>
    </source>
</evidence>
<dbReference type="AlphaFoldDB" id="A0AAE1UQW2"/>
<sequence>MARKRVPVMKNATTTVVDTTSDIPIDLPESSTRVVTPDLGIPQNLALIKLMSWLTGTKLDSKFTQAPTKVVTQRPNIPVAMSTPYSVPINETVAAQAVQKLTYSVGSLAAVSEVSRRNNHTPHRGHETKACPVTATHEQRKKAGKEPMVKAPNPGDASKANSKPGVIIKRSSTIPPNTVAS</sequence>
<evidence type="ECO:0000256" key="1">
    <source>
        <dbReference type="SAM" id="MobiDB-lite"/>
    </source>
</evidence>
<evidence type="ECO:0000313" key="2">
    <source>
        <dbReference type="EMBL" id="KAK4341198.1"/>
    </source>
</evidence>
<keyword evidence="3" id="KW-1185">Reference proteome</keyword>
<organism evidence="2 3">
    <name type="scientific">Anisodus tanguticus</name>
    <dbReference type="NCBI Taxonomy" id="243964"/>
    <lineage>
        <taxon>Eukaryota</taxon>
        <taxon>Viridiplantae</taxon>
        <taxon>Streptophyta</taxon>
        <taxon>Embryophyta</taxon>
        <taxon>Tracheophyta</taxon>
        <taxon>Spermatophyta</taxon>
        <taxon>Magnoliopsida</taxon>
        <taxon>eudicotyledons</taxon>
        <taxon>Gunneridae</taxon>
        <taxon>Pentapetalae</taxon>
        <taxon>asterids</taxon>
        <taxon>lamiids</taxon>
        <taxon>Solanales</taxon>
        <taxon>Solanaceae</taxon>
        <taxon>Solanoideae</taxon>
        <taxon>Hyoscyameae</taxon>
        <taxon>Anisodus</taxon>
    </lineage>
</organism>
<gene>
    <name evidence="2" type="ORF">RND71_039699</name>
</gene>
<comment type="caution">
    <text evidence="2">The sequence shown here is derived from an EMBL/GenBank/DDBJ whole genome shotgun (WGS) entry which is preliminary data.</text>
</comment>
<feature type="compositionally biased region" description="Polar residues" evidence="1">
    <location>
        <begin position="170"/>
        <end position="181"/>
    </location>
</feature>
<protein>
    <submittedName>
        <fullName evidence="2">Uncharacterized protein</fullName>
    </submittedName>
</protein>
<dbReference type="Proteomes" id="UP001291623">
    <property type="component" value="Unassembled WGS sequence"/>
</dbReference>